<evidence type="ECO:0000259" key="1">
    <source>
        <dbReference type="Pfam" id="PF09414"/>
    </source>
</evidence>
<dbReference type="SUPFAM" id="SSF56091">
    <property type="entry name" value="DNA ligase/mRNA capping enzyme, catalytic domain"/>
    <property type="match status" value="1"/>
</dbReference>
<feature type="domain" description="RNA ligase" evidence="1">
    <location>
        <begin position="20"/>
        <end position="194"/>
    </location>
</feature>
<dbReference type="Pfam" id="PF09414">
    <property type="entry name" value="RNA_ligase"/>
    <property type="match status" value="1"/>
</dbReference>
<proteinExistence type="predicted"/>
<dbReference type="InterPro" id="IPR021122">
    <property type="entry name" value="RNA_ligase_dom_REL/Rnl2"/>
</dbReference>
<keyword evidence="2" id="KW-0436">Ligase</keyword>
<evidence type="ECO:0000313" key="3">
    <source>
        <dbReference type="Proteomes" id="UP001348805"/>
    </source>
</evidence>
<sequence>MKHYDSIDNIKYNTELLGEQVWAFNKLDGQNFCAKYSVKKKMFTNFGSRKCMVDESSEQFGDAVRYFKSHNYETILSNIVEQHRSKKDVFSGVDEITFFFEWYGEHSFAGFHSLEDKDNMHLALIDVFIKKKGYIEPKIYMDLFKDCGIELPQLVYTGPLVKDFIKDIQDNDWTESNCKYPYIKEGVVIRRSTLLKGQRMPKVKVKTKWWLTELHKRYTEEECKILE</sequence>
<dbReference type="GO" id="GO:0016874">
    <property type="term" value="F:ligase activity"/>
    <property type="evidence" value="ECO:0007669"/>
    <property type="project" value="UniProtKB-KW"/>
</dbReference>
<evidence type="ECO:0000313" key="2">
    <source>
        <dbReference type="EMBL" id="WQJ51550.1"/>
    </source>
</evidence>
<reference evidence="2 3" key="1">
    <citation type="submission" date="2023-11" db="EMBL/GenBank/DDBJ databases">
        <authorList>
            <person name="Cook R."/>
            <person name="Crisci M."/>
            <person name="Pye H."/>
            <person name="Adriaenssens E."/>
            <person name="Santini J."/>
        </authorList>
    </citation>
    <scope>NUCLEOTIDE SEQUENCE [LARGE SCALE GENOMIC DNA]</scope>
    <source>
        <strain evidence="2">Lak_Megaphage_RVC_AP3_GC26</strain>
    </source>
</reference>
<dbReference type="Proteomes" id="UP001348805">
    <property type="component" value="Segment"/>
</dbReference>
<accession>A0ABZ0Z0S3</accession>
<dbReference type="EMBL" id="OR769219">
    <property type="protein sequence ID" value="WQJ51550.1"/>
    <property type="molecule type" value="Genomic_DNA"/>
</dbReference>
<protein>
    <submittedName>
        <fullName evidence="2">RNA ligase</fullName>
    </submittedName>
</protein>
<keyword evidence="3" id="KW-1185">Reference proteome</keyword>
<name>A0ABZ0Z0S3_9CAUD</name>
<organism evidence="2 3">
    <name type="scientific">phage Lak_Megaphage_RVC_AP3_GC26</name>
    <dbReference type="NCBI Taxonomy" id="3109225"/>
    <lineage>
        <taxon>Viruses</taxon>
        <taxon>Duplodnaviria</taxon>
        <taxon>Heunggongvirae</taxon>
        <taxon>Uroviricota</taxon>
        <taxon>Caudoviricetes</taxon>
        <taxon>Caudoviricetes code 15 clade</taxon>
    </lineage>
</organism>